<proteinExistence type="predicted"/>
<evidence type="ECO:0000313" key="4">
    <source>
        <dbReference type="Proteomes" id="UP000002051"/>
    </source>
</evidence>
<evidence type="ECO:0000313" key="3">
    <source>
        <dbReference type="EnsemblPlants" id="KEH33957"/>
    </source>
</evidence>
<name>A0A072UWI9_MEDTR</name>
<feature type="region of interest" description="Disordered" evidence="1">
    <location>
        <begin position="151"/>
        <end position="208"/>
    </location>
</feature>
<organism evidence="2 4">
    <name type="scientific">Medicago truncatula</name>
    <name type="common">Barrel medic</name>
    <name type="synonym">Medicago tribuloides</name>
    <dbReference type="NCBI Taxonomy" id="3880"/>
    <lineage>
        <taxon>Eukaryota</taxon>
        <taxon>Viridiplantae</taxon>
        <taxon>Streptophyta</taxon>
        <taxon>Embryophyta</taxon>
        <taxon>Tracheophyta</taxon>
        <taxon>Spermatophyta</taxon>
        <taxon>Magnoliopsida</taxon>
        <taxon>eudicotyledons</taxon>
        <taxon>Gunneridae</taxon>
        <taxon>Pentapetalae</taxon>
        <taxon>rosids</taxon>
        <taxon>fabids</taxon>
        <taxon>Fabales</taxon>
        <taxon>Fabaceae</taxon>
        <taxon>Papilionoideae</taxon>
        <taxon>50 kb inversion clade</taxon>
        <taxon>NPAAA clade</taxon>
        <taxon>Hologalegina</taxon>
        <taxon>IRL clade</taxon>
        <taxon>Trifolieae</taxon>
        <taxon>Medicago</taxon>
    </lineage>
</organism>
<dbReference type="EnsemblPlants" id="KEH33957">
    <property type="protein sequence ID" value="KEH33957"/>
    <property type="gene ID" value="MTR_3g055517"/>
</dbReference>
<reference evidence="2 4" key="2">
    <citation type="journal article" date="2014" name="BMC Genomics">
        <title>An improved genome release (version Mt4.0) for the model legume Medicago truncatula.</title>
        <authorList>
            <person name="Tang H."/>
            <person name="Krishnakumar V."/>
            <person name="Bidwell S."/>
            <person name="Rosen B."/>
            <person name="Chan A."/>
            <person name="Zhou S."/>
            <person name="Gentzbittel L."/>
            <person name="Childs K.L."/>
            <person name="Yandell M."/>
            <person name="Gundlach H."/>
            <person name="Mayer K.F."/>
            <person name="Schwartz D.C."/>
            <person name="Town C.D."/>
        </authorList>
    </citation>
    <scope>GENOME REANNOTATION</scope>
    <source>
        <strain evidence="2">A17</strain>
        <strain evidence="3 4">cv. Jemalong A17</strain>
    </source>
</reference>
<gene>
    <name evidence="2" type="ordered locus">MTR_3g055517</name>
</gene>
<feature type="compositionally biased region" description="Acidic residues" evidence="1">
    <location>
        <begin position="151"/>
        <end position="182"/>
    </location>
</feature>
<dbReference type="HOGENOM" id="CLU_1322652_0_0_1"/>
<feature type="region of interest" description="Disordered" evidence="1">
    <location>
        <begin position="95"/>
        <end position="119"/>
    </location>
</feature>
<reference evidence="2 4" key="1">
    <citation type="journal article" date="2011" name="Nature">
        <title>The Medicago genome provides insight into the evolution of rhizobial symbioses.</title>
        <authorList>
            <person name="Young N.D."/>
            <person name="Debelle F."/>
            <person name="Oldroyd G.E."/>
            <person name="Geurts R."/>
            <person name="Cannon S.B."/>
            <person name="Udvardi M.K."/>
            <person name="Benedito V.A."/>
            <person name="Mayer K.F."/>
            <person name="Gouzy J."/>
            <person name="Schoof H."/>
            <person name="Van de Peer Y."/>
            <person name="Proost S."/>
            <person name="Cook D.R."/>
            <person name="Meyers B.C."/>
            <person name="Spannagl M."/>
            <person name="Cheung F."/>
            <person name="De Mita S."/>
            <person name="Krishnakumar V."/>
            <person name="Gundlach H."/>
            <person name="Zhou S."/>
            <person name="Mudge J."/>
            <person name="Bharti A.K."/>
            <person name="Murray J.D."/>
            <person name="Naoumkina M.A."/>
            <person name="Rosen B."/>
            <person name="Silverstein K.A."/>
            <person name="Tang H."/>
            <person name="Rombauts S."/>
            <person name="Zhao P.X."/>
            <person name="Zhou P."/>
            <person name="Barbe V."/>
            <person name="Bardou P."/>
            <person name="Bechner M."/>
            <person name="Bellec A."/>
            <person name="Berger A."/>
            <person name="Berges H."/>
            <person name="Bidwell S."/>
            <person name="Bisseling T."/>
            <person name="Choisne N."/>
            <person name="Couloux A."/>
            <person name="Denny R."/>
            <person name="Deshpande S."/>
            <person name="Dai X."/>
            <person name="Doyle J.J."/>
            <person name="Dudez A.M."/>
            <person name="Farmer A.D."/>
            <person name="Fouteau S."/>
            <person name="Franken C."/>
            <person name="Gibelin C."/>
            <person name="Gish J."/>
            <person name="Goldstein S."/>
            <person name="Gonzalez A.J."/>
            <person name="Green P.J."/>
            <person name="Hallab A."/>
            <person name="Hartog M."/>
            <person name="Hua A."/>
            <person name="Humphray S.J."/>
            <person name="Jeong D.H."/>
            <person name="Jing Y."/>
            <person name="Jocker A."/>
            <person name="Kenton S.M."/>
            <person name="Kim D.J."/>
            <person name="Klee K."/>
            <person name="Lai H."/>
            <person name="Lang C."/>
            <person name="Lin S."/>
            <person name="Macmil S.L."/>
            <person name="Magdelenat G."/>
            <person name="Matthews L."/>
            <person name="McCorrison J."/>
            <person name="Monaghan E.L."/>
            <person name="Mun J.H."/>
            <person name="Najar F.Z."/>
            <person name="Nicholson C."/>
            <person name="Noirot C."/>
            <person name="O'Bleness M."/>
            <person name="Paule C.R."/>
            <person name="Poulain J."/>
            <person name="Prion F."/>
            <person name="Qin B."/>
            <person name="Qu C."/>
            <person name="Retzel E.F."/>
            <person name="Riddle C."/>
            <person name="Sallet E."/>
            <person name="Samain S."/>
            <person name="Samson N."/>
            <person name="Sanders I."/>
            <person name="Saurat O."/>
            <person name="Scarpelli C."/>
            <person name="Schiex T."/>
            <person name="Segurens B."/>
            <person name="Severin A.J."/>
            <person name="Sherrier D.J."/>
            <person name="Shi R."/>
            <person name="Sims S."/>
            <person name="Singer S.R."/>
            <person name="Sinharoy S."/>
            <person name="Sterck L."/>
            <person name="Viollet A."/>
            <person name="Wang B.B."/>
            <person name="Wang K."/>
            <person name="Wang M."/>
            <person name="Wang X."/>
            <person name="Warfsmann J."/>
            <person name="Weissenbach J."/>
            <person name="White D.D."/>
            <person name="White J.D."/>
            <person name="Wiley G.B."/>
            <person name="Wincker P."/>
            <person name="Xing Y."/>
            <person name="Yang L."/>
            <person name="Yao Z."/>
            <person name="Ying F."/>
            <person name="Zhai J."/>
            <person name="Zhou L."/>
            <person name="Zuber A."/>
            <person name="Denarie J."/>
            <person name="Dixon R.A."/>
            <person name="May G.D."/>
            <person name="Schwartz D.C."/>
            <person name="Rogers J."/>
            <person name="Quetier F."/>
            <person name="Town C.D."/>
            <person name="Roe B.A."/>
        </authorList>
    </citation>
    <scope>NUCLEOTIDE SEQUENCE [LARGE SCALE GENOMIC DNA]</scope>
    <source>
        <strain evidence="2">A17</strain>
        <strain evidence="3 4">cv. Jemalong A17</strain>
    </source>
</reference>
<protein>
    <submittedName>
        <fullName evidence="2 3">Uncharacterized protein</fullName>
    </submittedName>
</protein>
<accession>A0A072UWI9</accession>
<dbReference type="Proteomes" id="UP000002051">
    <property type="component" value="Chromosome 3"/>
</dbReference>
<dbReference type="PaxDb" id="3880-AES87465"/>
<evidence type="ECO:0000313" key="2">
    <source>
        <dbReference type="EMBL" id="KEH33957.1"/>
    </source>
</evidence>
<dbReference type="AlphaFoldDB" id="A0A072UWI9"/>
<dbReference type="EMBL" id="CM001219">
    <property type="protein sequence ID" value="KEH33957.1"/>
    <property type="molecule type" value="Genomic_DNA"/>
</dbReference>
<keyword evidence="4" id="KW-1185">Reference proteome</keyword>
<reference evidence="3" key="3">
    <citation type="submission" date="2015-04" db="UniProtKB">
        <authorList>
            <consortium name="EnsemblPlants"/>
        </authorList>
    </citation>
    <scope>IDENTIFICATION</scope>
    <source>
        <strain evidence="3">cv. Jemalong A17</strain>
    </source>
</reference>
<sequence length="208" mass="24007">MDEKKGSDTEAFKAVMGKERPGRLRCYGRKITKTSLKRKVEINALNQAHSQEVSTLRHEFQDQIDRLQNVFKTVIQQCNPQLNMDSIEHLLGLSHGDANSSPKDSRAQMHSSTSIHTPCPEKQAINEDVVQDDIVEEEDVDDEFLEDEFLEDNLSDEFQEDDIDNEFQEDDLDDEFQEDDLDDKIQENDIGDEFEVDDLADELQDKLE</sequence>
<evidence type="ECO:0000256" key="1">
    <source>
        <dbReference type="SAM" id="MobiDB-lite"/>
    </source>
</evidence>
<feature type="compositionally biased region" description="Polar residues" evidence="1">
    <location>
        <begin position="97"/>
        <end position="116"/>
    </location>
</feature>
<feature type="compositionally biased region" description="Acidic residues" evidence="1">
    <location>
        <begin position="189"/>
        <end position="202"/>
    </location>
</feature>